<dbReference type="SUPFAM" id="SSF52540">
    <property type="entry name" value="P-loop containing nucleoside triphosphate hydrolases"/>
    <property type="match status" value="1"/>
</dbReference>
<dbReference type="GO" id="GO:0043590">
    <property type="term" value="C:bacterial nucleoid"/>
    <property type="evidence" value="ECO:0007669"/>
    <property type="project" value="TreeGrafter"/>
</dbReference>
<dbReference type="Proteomes" id="UP000216339">
    <property type="component" value="Unassembled WGS sequence"/>
</dbReference>
<dbReference type="PROSITE" id="PS50967">
    <property type="entry name" value="HRDC"/>
    <property type="match status" value="1"/>
</dbReference>
<evidence type="ECO:0000256" key="3">
    <source>
        <dbReference type="ARBA" id="ARBA00005446"/>
    </source>
</evidence>
<dbReference type="Pfam" id="PF16124">
    <property type="entry name" value="RecQ_Zn_bind"/>
    <property type="match status" value="1"/>
</dbReference>
<dbReference type="PROSITE" id="PS51194">
    <property type="entry name" value="HELICASE_CTER"/>
    <property type="match status" value="1"/>
</dbReference>
<comment type="similarity">
    <text evidence="3">Belongs to the helicase family. RecQ subfamily.</text>
</comment>
<dbReference type="AlphaFoldDB" id="A0A271J2P7"/>
<evidence type="ECO:0000256" key="8">
    <source>
        <dbReference type="ARBA" id="ARBA00022806"/>
    </source>
</evidence>
<keyword evidence="5" id="KW-0547">Nucleotide-binding</keyword>
<evidence type="ECO:0000256" key="16">
    <source>
        <dbReference type="ARBA" id="ARBA00044550"/>
    </source>
</evidence>
<dbReference type="GO" id="GO:0009378">
    <property type="term" value="F:four-way junction helicase activity"/>
    <property type="evidence" value="ECO:0007669"/>
    <property type="project" value="TreeGrafter"/>
</dbReference>
<evidence type="ECO:0000256" key="15">
    <source>
        <dbReference type="ARBA" id="ARBA00044535"/>
    </source>
</evidence>
<dbReference type="Pfam" id="PF00570">
    <property type="entry name" value="HRDC"/>
    <property type="match status" value="1"/>
</dbReference>
<dbReference type="SMART" id="SM00341">
    <property type="entry name" value="HRDC"/>
    <property type="match status" value="1"/>
</dbReference>
<dbReference type="SMART" id="SM00487">
    <property type="entry name" value="DEXDc"/>
    <property type="match status" value="1"/>
</dbReference>
<dbReference type="GO" id="GO:0005737">
    <property type="term" value="C:cytoplasm"/>
    <property type="evidence" value="ECO:0007669"/>
    <property type="project" value="TreeGrafter"/>
</dbReference>
<feature type="domain" description="Helicase ATP-binding" evidence="18">
    <location>
        <begin position="32"/>
        <end position="201"/>
    </location>
</feature>
<keyword evidence="10" id="KW-0238">DNA-binding</keyword>
<accession>A0A271J2P7</accession>
<dbReference type="InterPro" id="IPR036390">
    <property type="entry name" value="WH_DNA-bd_sf"/>
</dbReference>
<dbReference type="Pfam" id="PF00271">
    <property type="entry name" value="Helicase_C"/>
    <property type="match status" value="1"/>
</dbReference>
<dbReference type="SUPFAM" id="SSF46785">
    <property type="entry name" value="Winged helix' DNA-binding domain"/>
    <property type="match status" value="1"/>
</dbReference>
<dbReference type="InterPro" id="IPR002121">
    <property type="entry name" value="HRDC_dom"/>
</dbReference>
<keyword evidence="11" id="KW-0234">DNA repair</keyword>
<dbReference type="EC" id="5.6.2.4" evidence="14"/>
<comment type="cofactor">
    <cofactor evidence="2">
        <name>Zn(2+)</name>
        <dbReference type="ChEBI" id="CHEBI:29105"/>
    </cofactor>
</comment>
<evidence type="ECO:0000256" key="4">
    <source>
        <dbReference type="ARBA" id="ARBA00022723"/>
    </source>
</evidence>
<sequence length="726" mass="79989">MTAPTVASDALRAALREHFGFEGLRPGQEDAIRPVIEGRDALVVMPTGAGKSLVYQLAALLKPEGVTVVVSPLIALMKDQVDALRARGIAAAYVNSSQTQTERREVLADLRAGRLRLVYAAPERIRLKSFQRTLKETNVALLAVDEAHCVSQWGHDFRPDYLAIASARKGMGDPPCVALTATATPRVQGDIAAQLDLRDPARLVTGFNRPNLRFEVKATATADQKRQVLRRFLHDHEGHAGLIYVATRKDCEALARFVREEAGRPCEAYHAGLPDAERAHVQEQFVSGRLQTVVATNAFGMGVDRGDVRFVAHWSIPSTLESYYQEAGRAGRDGRPAVALLLYAPQDRQLKEWFIEQGAPSPDDLRRVWNHIKRQSASLDEQAAALGDAFDWNQPGVSDADFLLETAEATGVHASKLPNVLRRLTHAGALEERDHRAGPARWEPKTWNDRDVKRALQSVDKHRDDQLQSLMGIVRYAQTSECRRRTILDHFGDDAETLVSPEDCCDACRQRAKLQNRTPGEIPDWDELPMASRIALGLLDAVRKLRWPVGRLTLAKILAGSKAKGMDKYESHPYYGKLGTLGQGTVDGIYKDLLLKGFLRIGGDEYPVVEMTPLGEHALDHRDAIDVEVPAFGSTSRSSSRSASVAPSGELDADDEVLFESLRAWRAELARENGVPPYVVFNDKTLRAIAQSRPASEDEMLAVSGVGPAKWERYGADVLGLVAEAE</sequence>
<dbReference type="InterPro" id="IPR004589">
    <property type="entry name" value="DNA_helicase_ATP-dep_RecQ"/>
</dbReference>
<evidence type="ECO:0000256" key="7">
    <source>
        <dbReference type="ARBA" id="ARBA00022801"/>
    </source>
</evidence>
<dbReference type="SUPFAM" id="SSF47819">
    <property type="entry name" value="HRDC-like"/>
    <property type="match status" value="1"/>
</dbReference>
<evidence type="ECO:0000256" key="11">
    <source>
        <dbReference type="ARBA" id="ARBA00023204"/>
    </source>
</evidence>
<dbReference type="GO" id="GO:0016787">
    <property type="term" value="F:hydrolase activity"/>
    <property type="evidence" value="ECO:0007669"/>
    <property type="project" value="UniProtKB-KW"/>
</dbReference>
<dbReference type="InterPro" id="IPR011545">
    <property type="entry name" value="DEAD/DEAH_box_helicase_dom"/>
</dbReference>
<dbReference type="OrthoDB" id="9763310at2"/>
<dbReference type="GO" id="GO:0006281">
    <property type="term" value="P:DNA repair"/>
    <property type="evidence" value="ECO:0007669"/>
    <property type="project" value="UniProtKB-KW"/>
</dbReference>
<dbReference type="CDD" id="cd17920">
    <property type="entry name" value="DEXHc_RecQ"/>
    <property type="match status" value="1"/>
</dbReference>
<evidence type="ECO:0000256" key="1">
    <source>
        <dbReference type="ARBA" id="ARBA00001946"/>
    </source>
</evidence>
<dbReference type="InterPro" id="IPR018982">
    <property type="entry name" value="RQC_domain"/>
</dbReference>
<dbReference type="Gene3D" id="1.10.150.80">
    <property type="entry name" value="HRDC domain"/>
    <property type="match status" value="1"/>
</dbReference>
<keyword evidence="4" id="KW-0479">Metal-binding</keyword>
<keyword evidence="8" id="KW-0347">Helicase</keyword>
<dbReference type="InterPro" id="IPR032284">
    <property type="entry name" value="RecQ_Zn-bd"/>
</dbReference>
<evidence type="ECO:0000259" key="19">
    <source>
        <dbReference type="PROSITE" id="PS51194"/>
    </source>
</evidence>
<keyword evidence="12" id="KW-0413">Isomerase</keyword>
<comment type="catalytic activity">
    <reaction evidence="13">
        <text>Couples ATP hydrolysis with the unwinding of duplex DNA by translocating in the 3'-5' direction.</text>
        <dbReference type="EC" id="5.6.2.4"/>
    </reaction>
</comment>
<dbReference type="CDD" id="cd18794">
    <property type="entry name" value="SF2_C_RecQ"/>
    <property type="match status" value="1"/>
</dbReference>
<dbReference type="InterPro" id="IPR044876">
    <property type="entry name" value="HRDC_dom_sf"/>
</dbReference>
<dbReference type="PROSITE" id="PS51192">
    <property type="entry name" value="HELICASE_ATP_BIND_1"/>
    <property type="match status" value="1"/>
</dbReference>
<keyword evidence="21" id="KW-1185">Reference proteome</keyword>
<dbReference type="Gene3D" id="1.10.10.10">
    <property type="entry name" value="Winged helix-like DNA-binding domain superfamily/Winged helix DNA-binding domain"/>
    <property type="match status" value="1"/>
</dbReference>
<dbReference type="EMBL" id="MQWD01000001">
    <property type="protein sequence ID" value="PAP77772.1"/>
    <property type="molecule type" value="Genomic_DNA"/>
</dbReference>
<dbReference type="FunFam" id="3.40.50.300:FF:001389">
    <property type="entry name" value="ATP-dependent DNA helicase RecQ"/>
    <property type="match status" value="1"/>
</dbReference>
<dbReference type="GO" id="GO:0046872">
    <property type="term" value="F:metal ion binding"/>
    <property type="evidence" value="ECO:0007669"/>
    <property type="project" value="UniProtKB-KW"/>
</dbReference>
<dbReference type="InterPro" id="IPR036388">
    <property type="entry name" value="WH-like_DNA-bd_sf"/>
</dbReference>
<comment type="cofactor">
    <cofactor evidence="1">
        <name>Mg(2+)</name>
        <dbReference type="ChEBI" id="CHEBI:18420"/>
    </cofactor>
</comment>
<feature type="domain" description="Helicase C-terminal" evidence="19">
    <location>
        <begin position="228"/>
        <end position="380"/>
    </location>
</feature>
<evidence type="ECO:0000256" key="14">
    <source>
        <dbReference type="ARBA" id="ARBA00034808"/>
    </source>
</evidence>
<keyword evidence="7" id="KW-0378">Hydrolase</keyword>
<dbReference type="GO" id="GO:0043138">
    <property type="term" value="F:3'-5' DNA helicase activity"/>
    <property type="evidence" value="ECO:0007669"/>
    <property type="project" value="UniProtKB-EC"/>
</dbReference>
<name>A0A271J2P7_9BACT</name>
<proteinExistence type="inferred from homology"/>
<dbReference type="PANTHER" id="PTHR13710:SF105">
    <property type="entry name" value="ATP-DEPENDENT DNA HELICASE Q1"/>
    <property type="match status" value="1"/>
</dbReference>
<dbReference type="GO" id="GO:0006310">
    <property type="term" value="P:DNA recombination"/>
    <property type="evidence" value="ECO:0007669"/>
    <property type="project" value="InterPro"/>
</dbReference>
<dbReference type="SMART" id="SM00490">
    <property type="entry name" value="HELICc"/>
    <property type="match status" value="1"/>
</dbReference>
<evidence type="ECO:0000259" key="18">
    <source>
        <dbReference type="PROSITE" id="PS51192"/>
    </source>
</evidence>
<dbReference type="InterPro" id="IPR010997">
    <property type="entry name" value="HRDC-like_sf"/>
</dbReference>
<evidence type="ECO:0000256" key="5">
    <source>
        <dbReference type="ARBA" id="ARBA00022741"/>
    </source>
</evidence>
<dbReference type="InterPro" id="IPR001650">
    <property type="entry name" value="Helicase_C-like"/>
</dbReference>
<reference evidence="20 21" key="1">
    <citation type="submission" date="2016-11" db="EMBL/GenBank/DDBJ databases">
        <title>Study of marine rhodopsin-containing bacteria.</title>
        <authorList>
            <person name="Yoshizawa S."/>
            <person name="Kumagai Y."/>
            <person name="Kogure K."/>
        </authorList>
    </citation>
    <scope>NUCLEOTIDE SEQUENCE [LARGE SCALE GENOMIC DNA]</scope>
    <source>
        <strain evidence="20 21">SAORIC-28</strain>
    </source>
</reference>
<evidence type="ECO:0000313" key="20">
    <source>
        <dbReference type="EMBL" id="PAP77772.1"/>
    </source>
</evidence>
<dbReference type="NCBIfam" id="TIGR00614">
    <property type="entry name" value="recQ_fam"/>
    <property type="match status" value="1"/>
</dbReference>
<keyword evidence="6" id="KW-0227">DNA damage</keyword>
<dbReference type="Pfam" id="PF09382">
    <property type="entry name" value="RQC"/>
    <property type="match status" value="1"/>
</dbReference>
<dbReference type="InterPro" id="IPR014001">
    <property type="entry name" value="Helicase_ATP-bd"/>
</dbReference>
<dbReference type="FunFam" id="1.10.150.80:FF:000002">
    <property type="entry name" value="ATP-dependent DNA helicase RecQ"/>
    <property type="match status" value="1"/>
</dbReference>
<dbReference type="GO" id="GO:0005524">
    <property type="term" value="F:ATP binding"/>
    <property type="evidence" value="ECO:0007669"/>
    <property type="project" value="UniProtKB-KW"/>
</dbReference>
<protein>
    <recommendedName>
        <fullName evidence="15">ATP-dependent DNA helicase RecQ</fullName>
        <ecNumber evidence="14">5.6.2.4</ecNumber>
    </recommendedName>
    <alternativeName>
        <fullName evidence="16">DNA 3'-5' helicase RecQ</fullName>
    </alternativeName>
</protein>
<organism evidence="20 21">
    <name type="scientific">Rubrivirga marina</name>
    <dbReference type="NCBI Taxonomy" id="1196024"/>
    <lineage>
        <taxon>Bacteria</taxon>
        <taxon>Pseudomonadati</taxon>
        <taxon>Rhodothermota</taxon>
        <taxon>Rhodothermia</taxon>
        <taxon>Rhodothermales</taxon>
        <taxon>Rubricoccaceae</taxon>
        <taxon>Rubrivirga</taxon>
    </lineage>
</organism>
<dbReference type="SMART" id="SM00956">
    <property type="entry name" value="RQC"/>
    <property type="match status" value="1"/>
</dbReference>
<evidence type="ECO:0000256" key="13">
    <source>
        <dbReference type="ARBA" id="ARBA00034617"/>
    </source>
</evidence>
<dbReference type="GO" id="GO:0006260">
    <property type="term" value="P:DNA replication"/>
    <property type="evidence" value="ECO:0007669"/>
    <property type="project" value="InterPro"/>
</dbReference>
<dbReference type="GO" id="GO:0030894">
    <property type="term" value="C:replisome"/>
    <property type="evidence" value="ECO:0007669"/>
    <property type="project" value="TreeGrafter"/>
</dbReference>
<dbReference type="Pfam" id="PF00270">
    <property type="entry name" value="DEAD"/>
    <property type="match status" value="1"/>
</dbReference>
<dbReference type="Gene3D" id="3.40.50.300">
    <property type="entry name" value="P-loop containing nucleotide triphosphate hydrolases"/>
    <property type="match status" value="2"/>
</dbReference>
<evidence type="ECO:0000313" key="21">
    <source>
        <dbReference type="Proteomes" id="UP000216339"/>
    </source>
</evidence>
<dbReference type="GO" id="GO:0003677">
    <property type="term" value="F:DNA binding"/>
    <property type="evidence" value="ECO:0007669"/>
    <property type="project" value="UniProtKB-KW"/>
</dbReference>
<keyword evidence="9" id="KW-0067">ATP-binding</keyword>
<gene>
    <name evidence="20" type="ORF">BSZ37_15625</name>
</gene>
<dbReference type="InterPro" id="IPR027417">
    <property type="entry name" value="P-loop_NTPase"/>
</dbReference>
<evidence type="ECO:0000256" key="6">
    <source>
        <dbReference type="ARBA" id="ARBA00022763"/>
    </source>
</evidence>
<evidence type="ECO:0000256" key="10">
    <source>
        <dbReference type="ARBA" id="ARBA00023125"/>
    </source>
</evidence>
<comment type="caution">
    <text evidence="20">The sequence shown here is derived from an EMBL/GenBank/DDBJ whole genome shotgun (WGS) entry which is preliminary data.</text>
</comment>
<evidence type="ECO:0000256" key="2">
    <source>
        <dbReference type="ARBA" id="ARBA00001947"/>
    </source>
</evidence>
<evidence type="ECO:0000256" key="12">
    <source>
        <dbReference type="ARBA" id="ARBA00023235"/>
    </source>
</evidence>
<dbReference type="PANTHER" id="PTHR13710">
    <property type="entry name" value="DNA HELICASE RECQ FAMILY MEMBER"/>
    <property type="match status" value="1"/>
</dbReference>
<feature type="domain" description="HRDC" evidence="17">
    <location>
        <begin position="652"/>
        <end position="726"/>
    </location>
</feature>
<evidence type="ECO:0000259" key="17">
    <source>
        <dbReference type="PROSITE" id="PS50967"/>
    </source>
</evidence>
<dbReference type="RefSeq" id="WP_143537683.1">
    <property type="nucleotide sequence ID" value="NZ_MQWD01000001.1"/>
</dbReference>
<evidence type="ECO:0000256" key="9">
    <source>
        <dbReference type="ARBA" id="ARBA00022840"/>
    </source>
</evidence>